<evidence type="ECO:0000313" key="10">
    <source>
        <dbReference type="Proteomes" id="UP001595914"/>
    </source>
</evidence>
<dbReference type="Pfam" id="PF02687">
    <property type="entry name" value="FtsX"/>
    <property type="match status" value="1"/>
</dbReference>
<feature type="transmembrane region" description="Helical" evidence="7">
    <location>
        <begin position="235"/>
        <end position="258"/>
    </location>
</feature>
<keyword evidence="3" id="KW-1003">Cell membrane</keyword>
<sequence length="355" mass="36195">MFLSLRDLRFAKGRFALMSTVLFLISLMVVMLSGLTAGLGNQSIAAIKNLDANHFAFGVPAEGQSLSFSDSQVTARQQQSLATTAGVDDTALIGIAPARITAGGHDVSASAFGVAGDSFAAPVPLTSGQVAVDRSFAQDNGWSVGDSVEMSGHPFTVVALVDDSFYSHQPVVWLEQSDWRALPTAGGNEGNVIALRTSGGFDAGSAASATDTSITDESGAINAIGGYASEHSSLLLMQVMLLIVSALVVGAFFTIWTIQRGQDLAVLKAVGASTGYLLRDALGQSLVVLTLGAGLGTLAAVGLGTVASQAVPFTLTVSGTLLPFFALVGLGMLGAAAALTRIVSVDPLTALSSAR</sequence>
<dbReference type="RefSeq" id="WP_378419029.1">
    <property type="nucleotide sequence ID" value="NZ_JBHSFO010000012.1"/>
</dbReference>
<protein>
    <submittedName>
        <fullName evidence="9">ABC transporter permease</fullName>
    </submittedName>
</protein>
<keyword evidence="2" id="KW-0813">Transport</keyword>
<feature type="transmembrane region" description="Helical" evidence="7">
    <location>
        <begin position="286"/>
        <end position="307"/>
    </location>
</feature>
<dbReference type="Proteomes" id="UP001595914">
    <property type="component" value="Unassembled WGS sequence"/>
</dbReference>
<evidence type="ECO:0000256" key="4">
    <source>
        <dbReference type="ARBA" id="ARBA00022692"/>
    </source>
</evidence>
<name>A0ABV9FTT4_9NOCA</name>
<evidence type="ECO:0000313" key="9">
    <source>
        <dbReference type="EMBL" id="MFC4605426.1"/>
    </source>
</evidence>
<evidence type="ECO:0000256" key="3">
    <source>
        <dbReference type="ARBA" id="ARBA00022475"/>
    </source>
</evidence>
<organism evidence="9 10">
    <name type="scientific">Rhodococcus kronopolitis</name>
    <dbReference type="NCBI Taxonomy" id="1460226"/>
    <lineage>
        <taxon>Bacteria</taxon>
        <taxon>Bacillati</taxon>
        <taxon>Actinomycetota</taxon>
        <taxon>Actinomycetes</taxon>
        <taxon>Mycobacteriales</taxon>
        <taxon>Nocardiaceae</taxon>
        <taxon>Rhodococcus</taxon>
    </lineage>
</organism>
<dbReference type="InterPro" id="IPR051125">
    <property type="entry name" value="ABC-4/HrtB_transporter"/>
</dbReference>
<evidence type="ECO:0000256" key="2">
    <source>
        <dbReference type="ARBA" id="ARBA00022448"/>
    </source>
</evidence>
<reference evidence="10" key="1">
    <citation type="journal article" date="2019" name="Int. J. Syst. Evol. Microbiol.">
        <title>The Global Catalogue of Microorganisms (GCM) 10K type strain sequencing project: providing services to taxonomists for standard genome sequencing and annotation.</title>
        <authorList>
            <consortium name="The Broad Institute Genomics Platform"/>
            <consortium name="The Broad Institute Genome Sequencing Center for Infectious Disease"/>
            <person name="Wu L."/>
            <person name="Ma J."/>
        </authorList>
    </citation>
    <scope>NUCLEOTIDE SEQUENCE [LARGE SCALE GENOMIC DNA]</scope>
    <source>
        <strain evidence="10">CCUG 54520</strain>
    </source>
</reference>
<comment type="subcellular location">
    <subcellularLocation>
        <location evidence="1">Cell membrane</location>
        <topology evidence="1">Multi-pass membrane protein</topology>
    </subcellularLocation>
</comment>
<accession>A0ABV9FTT4</accession>
<dbReference type="InterPro" id="IPR003838">
    <property type="entry name" value="ABC3_permease_C"/>
</dbReference>
<keyword evidence="6 7" id="KW-0472">Membrane</keyword>
<evidence type="ECO:0000259" key="8">
    <source>
        <dbReference type="Pfam" id="PF02687"/>
    </source>
</evidence>
<dbReference type="EMBL" id="JBHSFO010000012">
    <property type="protein sequence ID" value="MFC4605426.1"/>
    <property type="molecule type" value="Genomic_DNA"/>
</dbReference>
<evidence type="ECO:0000256" key="6">
    <source>
        <dbReference type="ARBA" id="ARBA00023136"/>
    </source>
</evidence>
<evidence type="ECO:0000256" key="1">
    <source>
        <dbReference type="ARBA" id="ARBA00004651"/>
    </source>
</evidence>
<gene>
    <name evidence="9" type="ORF">ACFO6S_17130</name>
</gene>
<evidence type="ECO:0000256" key="5">
    <source>
        <dbReference type="ARBA" id="ARBA00022989"/>
    </source>
</evidence>
<keyword evidence="10" id="KW-1185">Reference proteome</keyword>
<dbReference type="PANTHER" id="PTHR43738:SF1">
    <property type="entry name" value="HEMIN TRANSPORT SYSTEM PERMEASE PROTEIN HRTB-RELATED"/>
    <property type="match status" value="1"/>
</dbReference>
<keyword evidence="5 7" id="KW-1133">Transmembrane helix</keyword>
<evidence type="ECO:0000256" key="7">
    <source>
        <dbReference type="SAM" id="Phobius"/>
    </source>
</evidence>
<feature type="domain" description="ABC3 transporter permease C-terminal" evidence="8">
    <location>
        <begin position="239"/>
        <end position="346"/>
    </location>
</feature>
<feature type="transmembrane region" description="Helical" evidence="7">
    <location>
        <begin position="21"/>
        <end position="40"/>
    </location>
</feature>
<comment type="caution">
    <text evidence="9">The sequence shown here is derived from an EMBL/GenBank/DDBJ whole genome shotgun (WGS) entry which is preliminary data.</text>
</comment>
<feature type="transmembrane region" description="Helical" evidence="7">
    <location>
        <begin position="313"/>
        <end position="339"/>
    </location>
</feature>
<dbReference type="PANTHER" id="PTHR43738">
    <property type="entry name" value="ABC TRANSPORTER, MEMBRANE PROTEIN"/>
    <property type="match status" value="1"/>
</dbReference>
<proteinExistence type="predicted"/>
<keyword evidence="4 7" id="KW-0812">Transmembrane</keyword>